<feature type="domain" description="Multidrug resistance protein MdtA-like barrel-sandwich hybrid" evidence="3">
    <location>
        <begin position="74"/>
        <end position="196"/>
    </location>
</feature>
<dbReference type="NCBIfam" id="TIGR01730">
    <property type="entry name" value="RND_mfp"/>
    <property type="match status" value="1"/>
</dbReference>
<evidence type="ECO:0000256" key="2">
    <source>
        <dbReference type="SAM" id="Phobius"/>
    </source>
</evidence>
<dbReference type="AlphaFoldDB" id="A0A9Q3UQM3"/>
<dbReference type="InterPro" id="IPR006143">
    <property type="entry name" value="RND_pump_MFP"/>
</dbReference>
<feature type="transmembrane region" description="Helical" evidence="2">
    <location>
        <begin position="12"/>
        <end position="31"/>
    </location>
</feature>
<name>A0A9Q3UQM3_9GAMM</name>
<dbReference type="Pfam" id="PF25917">
    <property type="entry name" value="BSH_RND"/>
    <property type="match status" value="1"/>
</dbReference>
<dbReference type="Gene3D" id="1.10.287.470">
    <property type="entry name" value="Helix hairpin bin"/>
    <property type="match status" value="1"/>
</dbReference>
<dbReference type="GO" id="GO:0015562">
    <property type="term" value="F:efflux transmembrane transporter activity"/>
    <property type="evidence" value="ECO:0007669"/>
    <property type="project" value="TreeGrafter"/>
</dbReference>
<evidence type="ECO:0000259" key="4">
    <source>
        <dbReference type="Pfam" id="PF25954"/>
    </source>
</evidence>
<dbReference type="EMBL" id="JAJGNA010000026">
    <property type="protein sequence ID" value="MCC4310013.1"/>
    <property type="molecule type" value="Genomic_DNA"/>
</dbReference>
<dbReference type="RefSeq" id="WP_228234686.1">
    <property type="nucleotide sequence ID" value="NZ_JAJGNA010000026.1"/>
</dbReference>
<protein>
    <submittedName>
        <fullName evidence="5">Efflux RND transporter periplasmic adaptor subunit</fullName>
    </submittedName>
</protein>
<dbReference type="Gene3D" id="2.40.30.170">
    <property type="match status" value="1"/>
</dbReference>
<dbReference type="FunFam" id="2.40.30.170:FF:000010">
    <property type="entry name" value="Efflux RND transporter periplasmic adaptor subunit"/>
    <property type="match status" value="1"/>
</dbReference>
<evidence type="ECO:0000313" key="6">
    <source>
        <dbReference type="Proteomes" id="UP001108027"/>
    </source>
</evidence>
<evidence type="ECO:0000256" key="1">
    <source>
        <dbReference type="ARBA" id="ARBA00009477"/>
    </source>
</evidence>
<keyword evidence="2" id="KW-0812">Transmembrane</keyword>
<keyword evidence="2" id="KW-1133">Transmembrane helix</keyword>
<sequence>MSKRIISKRMVIMLIILAVVFGLIFGFKAFVGMKMNEFFDNMPQPAAAVSTYEARPDSWAVMLEAVGTVNAVNGVDVTSQVAGEVQKIEFESGDTVKKGDVLVTLESAADRAQLNALQATARLSRQEFDRYERLFKQGSISKSELDNRRAQRDQSMAQAQAQQEQLNYKTVRAPFDGRLGIRQVDLGQYLQPGTPVVSLTQLEPIFVDFSLPEQELSKVEQGLKVRVRLDAFPDQTFEGEISAIEPGVDAATRNVNIQARFENADRKLRPGMFAKVDIQLPQAEEVVVVPRTAISYAPYGNAVFVLQNADTGNNGEQATGESDGEPQKIVKKRFVKLGRQRGDLVAVVDGLKPGEVVATSGLLKLRNDAKVTIENDVQPSADPTPTPGNS</sequence>
<dbReference type="PANTHER" id="PTHR30469">
    <property type="entry name" value="MULTIDRUG RESISTANCE PROTEIN MDTA"/>
    <property type="match status" value="1"/>
</dbReference>
<evidence type="ECO:0000313" key="5">
    <source>
        <dbReference type="EMBL" id="MCC4310013.1"/>
    </source>
</evidence>
<organism evidence="5 6">
    <name type="scientific">Alloalcanivorax marinus</name>
    <dbReference type="NCBI Taxonomy" id="1177169"/>
    <lineage>
        <taxon>Bacteria</taxon>
        <taxon>Pseudomonadati</taxon>
        <taxon>Pseudomonadota</taxon>
        <taxon>Gammaproteobacteria</taxon>
        <taxon>Oceanospirillales</taxon>
        <taxon>Alcanivoracaceae</taxon>
        <taxon>Alloalcanivorax</taxon>
    </lineage>
</organism>
<comment type="similarity">
    <text evidence="1">Belongs to the membrane fusion protein (MFP) (TC 8.A.1) family.</text>
</comment>
<evidence type="ECO:0000259" key="3">
    <source>
        <dbReference type="Pfam" id="PF25917"/>
    </source>
</evidence>
<dbReference type="Proteomes" id="UP001108027">
    <property type="component" value="Unassembled WGS sequence"/>
</dbReference>
<accession>A0A9Q3UQM3</accession>
<dbReference type="InterPro" id="IPR058792">
    <property type="entry name" value="Beta-barrel_RND_2"/>
</dbReference>
<feature type="domain" description="CusB-like beta-barrel" evidence="4">
    <location>
        <begin position="206"/>
        <end position="279"/>
    </location>
</feature>
<dbReference type="PANTHER" id="PTHR30469:SF11">
    <property type="entry name" value="BLL4320 PROTEIN"/>
    <property type="match status" value="1"/>
</dbReference>
<dbReference type="SUPFAM" id="SSF111369">
    <property type="entry name" value="HlyD-like secretion proteins"/>
    <property type="match status" value="1"/>
</dbReference>
<dbReference type="Pfam" id="PF25954">
    <property type="entry name" value="Beta-barrel_RND_2"/>
    <property type="match status" value="1"/>
</dbReference>
<dbReference type="InterPro" id="IPR058625">
    <property type="entry name" value="MdtA-like_BSH"/>
</dbReference>
<dbReference type="Gene3D" id="2.40.50.100">
    <property type="match status" value="1"/>
</dbReference>
<comment type="caution">
    <text evidence="5">The sequence shown here is derived from an EMBL/GenBank/DDBJ whole genome shotgun (WGS) entry which is preliminary data.</text>
</comment>
<reference evidence="5" key="1">
    <citation type="submission" date="2021-10" db="EMBL/GenBank/DDBJ databases">
        <title>The diversity and Nitrogen Metabolism of Culturable Nitrate-Utilizing Bacteria Within the Oxygen Minimum Zone of the Changjiang (Yangtze River)Estuary.</title>
        <authorList>
            <person name="Zhang D."/>
            <person name="Zheng J."/>
            <person name="Liu S."/>
            <person name="He W."/>
        </authorList>
    </citation>
    <scope>NUCLEOTIDE SEQUENCE</scope>
    <source>
        <strain evidence="5">FXH-223</strain>
    </source>
</reference>
<dbReference type="Gene3D" id="2.40.420.20">
    <property type="match status" value="1"/>
</dbReference>
<gene>
    <name evidence="5" type="ORF">LL252_15675</name>
</gene>
<dbReference type="GO" id="GO:1990281">
    <property type="term" value="C:efflux pump complex"/>
    <property type="evidence" value="ECO:0007669"/>
    <property type="project" value="TreeGrafter"/>
</dbReference>
<keyword evidence="2" id="KW-0472">Membrane</keyword>
<proteinExistence type="inferred from homology"/>
<keyword evidence="6" id="KW-1185">Reference proteome</keyword>